<evidence type="ECO:0008006" key="4">
    <source>
        <dbReference type="Google" id="ProtNLM"/>
    </source>
</evidence>
<dbReference type="Proteomes" id="UP000177040">
    <property type="component" value="Unassembled WGS sequence"/>
</dbReference>
<dbReference type="AlphaFoldDB" id="A0A1F6N330"/>
<keyword evidence="1" id="KW-0812">Transmembrane</keyword>
<feature type="transmembrane region" description="Helical" evidence="1">
    <location>
        <begin position="38"/>
        <end position="57"/>
    </location>
</feature>
<organism evidence="2 3">
    <name type="scientific">Candidatus Magasanikbacteria bacterium RIFCSPLOWO2_01_FULL_40_15</name>
    <dbReference type="NCBI Taxonomy" id="1798686"/>
    <lineage>
        <taxon>Bacteria</taxon>
        <taxon>Candidatus Magasanikiibacteriota</taxon>
    </lineage>
</organism>
<feature type="transmembrane region" description="Helical" evidence="1">
    <location>
        <begin position="128"/>
        <end position="153"/>
    </location>
</feature>
<feature type="transmembrane region" description="Helical" evidence="1">
    <location>
        <begin position="6"/>
        <end position="26"/>
    </location>
</feature>
<keyword evidence="1" id="KW-1133">Transmembrane helix</keyword>
<feature type="transmembrane region" description="Helical" evidence="1">
    <location>
        <begin position="77"/>
        <end position="97"/>
    </location>
</feature>
<name>A0A1F6N330_9BACT</name>
<reference evidence="2 3" key="1">
    <citation type="journal article" date="2016" name="Nat. Commun.">
        <title>Thousands of microbial genomes shed light on interconnected biogeochemical processes in an aquifer system.</title>
        <authorList>
            <person name="Anantharaman K."/>
            <person name="Brown C.T."/>
            <person name="Hug L.A."/>
            <person name="Sharon I."/>
            <person name="Castelle C.J."/>
            <person name="Probst A.J."/>
            <person name="Thomas B.C."/>
            <person name="Singh A."/>
            <person name="Wilkins M.J."/>
            <person name="Karaoz U."/>
            <person name="Brodie E.L."/>
            <person name="Williams K.H."/>
            <person name="Hubbard S.S."/>
            <person name="Banfield J.F."/>
        </authorList>
    </citation>
    <scope>NUCLEOTIDE SEQUENCE [LARGE SCALE GENOMIC DNA]</scope>
</reference>
<comment type="caution">
    <text evidence="2">The sequence shown here is derived from an EMBL/GenBank/DDBJ whole genome shotgun (WGS) entry which is preliminary data.</text>
</comment>
<gene>
    <name evidence="2" type="ORF">A2983_02630</name>
</gene>
<evidence type="ECO:0000313" key="3">
    <source>
        <dbReference type="Proteomes" id="UP000177040"/>
    </source>
</evidence>
<proteinExistence type="predicted"/>
<keyword evidence="1" id="KW-0472">Membrane</keyword>
<evidence type="ECO:0000313" key="2">
    <source>
        <dbReference type="EMBL" id="OGH78406.1"/>
    </source>
</evidence>
<sequence length="170" mass="19489">MALNIHPFVVHMPIGLLSLYTFLEVVSIKKFQTLPYWFFVKAILVIFGSFGAYASLFTGSLVVVEFDFRLLEAHARFAVLSTIVYTILGVIYLLTWLKYKISSILENTRFKKVWYIVDNVRGFLMRRFVLFSLSIIGFIFISITGALGGALVYGPDIDPFVKIIYDFFVK</sequence>
<accession>A0A1F6N330</accession>
<protein>
    <recommendedName>
        <fullName evidence="4">DUF2231 domain-containing protein</fullName>
    </recommendedName>
</protein>
<evidence type="ECO:0000256" key="1">
    <source>
        <dbReference type="SAM" id="Phobius"/>
    </source>
</evidence>
<dbReference type="EMBL" id="MFQH01000011">
    <property type="protein sequence ID" value="OGH78406.1"/>
    <property type="molecule type" value="Genomic_DNA"/>
</dbReference>